<dbReference type="InterPro" id="IPR011118">
    <property type="entry name" value="Tannase/feruloyl_esterase"/>
</dbReference>
<dbReference type="InterPro" id="IPR029058">
    <property type="entry name" value="AB_hydrolase_fold"/>
</dbReference>
<dbReference type="PANTHER" id="PTHR33938">
    <property type="entry name" value="FERULOYL ESTERASE B-RELATED"/>
    <property type="match status" value="1"/>
</dbReference>
<gene>
    <name evidence="9" type="ORF">B0I35DRAFT_427640</name>
</gene>
<evidence type="ECO:0000256" key="5">
    <source>
        <dbReference type="ARBA" id="ARBA00022801"/>
    </source>
</evidence>
<sequence>MPLQGRTSWNGYFQGLGGRDYLGGICNEYSIGLSISHGYAVGCTDAGVPAVRSGPSPLDWDHSSPISWAQNSQLVANFAHLSIHEMTVVGKAVTASYYGTPASHSFFTGCGQGGQQGHTEAQRYPDDYDGILAVSPTVDFSRTAMALFWPYLVQSNGAGGFLATCKLEAFQRAAIQHCDDLDGAADGIIAHPPDCDFDPQSLVGQTVTCRNGPSVAITGYDAGIWASIHEGPLGDGSYGLPHGASTVPLSSSSSNTSEFLTDFVLQDPGYDYSTIDESQFRELWDQSVADYDEIWGSSNADMDAFRQRGGKLLSWHGWADEVVPATVSTGHVCLWPRAWSIVVGSGLFIRIMES</sequence>
<evidence type="ECO:0000256" key="8">
    <source>
        <dbReference type="RuleBase" id="RU361238"/>
    </source>
</evidence>
<comment type="caution">
    <text evidence="9">The sequence shown here is derived from an EMBL/GenBank/DDBJ whole genome shotgun (WGS) entry which is preliminary data.</text>
</comment>
<dbReference type="Proteomes" id="UP000813444">
    <property type="component" value="Unassembled WGS sequence"/>
</dbReference>
<comment type="similarity">
    <text evidence="1 8">Belongs to the tannase family.</text>
</comment>
<proteinExistence type="inferred from homology"/>
<evidence type="ECO:0000256" key="7">
    <source>
        <dbReference type="ARBA" id="ARBA00023157"/>
    </source>
</evidence>
<evidence type="ECO:0000313" key="10">
    <source>
        <dbReference type="Proteomes" id="UP000813444"/>
    </source>
</evidence>
<keyword evidence="5 8" id="KW-0378">Hydrolase</keyword>
<evidence type="ECO:0000256" key="2">
    <source>
        <dbReference type="ARBA" id="ARBA00022487"/>
    </source>
</evidence>
<dbReference type="OrthoDB" id="3039123at2759"/>
<dbReference type="Pfam" id="PF07519">
    <property type="entry name" value="Tannase"/>
    <property type="match status" value="2"/>
</dbReference>
<dbReference type="PANTHER" id="PTHR33938:SF8">
    <property type="entry name" value="CARBOXYLIC ESTER HYDROLASE"/>
    <property type="match status" value="1"/>
</dbReference>
<dbReference type="AlphaFoldDB" id="A0A8K0SSC4"/>
<dbReference type="EMBL" id="JAGPNK010000005">
    <property type="protein sequence ID" value="KAH7320715.1"/>
    <property type="molecule type" value="Genomic_DNA"/>
</dbReference>
<evidence type="ECO:0000256" key="4">
    <source>
        <dbReference type="ARBA" id="ARBA00022729"/>
    </source>
</evidence>
<keyword evidence="4" id="KW-0732">Signal</keyword>
<dbReference type="GO" id="GO:0030600">
    <property type="term" value="F:feruloyl esterase activity"/>
    <property type="evidence" value="ECO:0007669"/>
    <property type="project" value="UniProtKB-ARBA"/>
</dbReference>
<dbReference type="SUPFAM" id="SSF53474">
    <property type="entry name" value="alpha/beta-Hydrolases"/>
    <property type="match status" value="1"/>
</dbReference>
<organism evidence="9 10">
    <name type="scientific">Stachybotrys elegans</name>
    <dbReference type="NCBI Taxonomy" id="80388"/>
    <lineage>
        <taxon>Eukaryota</taxon>
        <taxon>Fungi</taxon>
        <taxon>Dikarya</taxon>
        <taxon>Ascomycota</taxon>
        <taxon>Pezizomycotina</taxon>
        <taxon>Sordariomycetes</taxon>
        <taxon>Hypocreomycetidae</taxon>
        <taxon>Hypocreales</taxon>
        <taxon>Stachybotryaceae</taxon>
        <taxon>Stachybotrys</taxon>
    </lineage>
</organism>
<protein>
    <recommendedName>
        <fullName evidence="8">Carboxylic ester hydrolase</fullName>
        <ecNumber evidence="8">3.1.1.-</ecNumber>
    </recommendedName>
</protein>
<dbReference type="GO" id="GO:0046872">
    <property type="term" value="F:metal ion binding"/>
    <property type="evidence" value="ECO:0007669"/>
    <property type="project" value="UniProtKB-KW"/>
</dbReference>
<evidence type="ECO:0000256" key="1">
    <source>
        <dbReference type="ARBA" id="ARBA00006249"/>
    </source>
</evidence>
<keyword evidence="7" id="KW-1015">Disulfide bond</keyword>
<keyword evidence="10" id="KW-1185">Reference proteome</keyword>
<evidence type="ECO:0000256" key="6">
    <source>
        <dbReference type="ARBA" id="ARBA00022837"/>
    </source>
</evidence>
<accession>A0A8K0SSC4</accession>
<keyword evidence="3" id="KW-0479">Metal-binding</keyword>
<evidence type="ECO:0000313" key="9">
    <source>
        <dbReference type="EMBL" id="KAH7320715.1"/>
    </source>
</evidence>
<keyword evidence="6" id="KW-0106">Calcium</keyword>
<name>A0A8K0SSC4_9HYPO</name>
<keyword evidence="2" id="KW-0719">Serine esterase</keyword>
<dbReference type="EC" id="3.1.1.-" evidence="8"/>
<evidence type="ECO:0000256" key="3">
    <source>
        <dbReference type="ARBA" id="ARBA00022723"/>
    </source>
</evidence>
<reference evidence="9" key="1">
    <citation type="journal article" date="2021" name="Nat. Commun.">
        <title>Genetic determinants of endophytism in the Arabidopsis root mycobiome.</title>
        <authorList>
            <person name="Mesny F."/>
            <person name="Miyauchi S."/>
            <person name="Thiergart T."/>
            <person name="Pickel B."/>
            <person name="Atanasova L."/>
            <person name="Karlsson M."/>
            <person name="Huettel B."/>
            <person name="Barry K.W."/>
            <person name="Haridas S."/>
            <person name="Chen C."/>
            <person name="Bauer D."/>
            <person name="Andreopoulos W."/>
            <person name="Pangilinan J."/>
            <person name="LaButti K."/>
            <person name="Riley R."/>
            <person name="Lipzen A."/>
            <person name="Clum A."/>
            <person name="Drula E."/>
            <person name="Henrissat B."/>
            <person name="Kohler A."/>
            <person name="Grigoriev I.V."/>
            <person name="Martin F.M."/>
            <person name="Hacquard S."/>
        </authorList>
    </citation>
    <scope>NUCLEOTIDE SEQUENCE</scope>
    <source>
        <strain evidence="9">MPI-CAGE-CH-0235</strain>
    </source>
</reference>